<organism evidence="1 2">
    <name type="scientific">Candidatus Terasakiella magnetica</name>
    <dbReference type="NCBI Taxonomy" id="1867952"/>
    <lineage>
        <taxon>Bacteria</taxon>
        <taxon>Pseudomonadati</taxon>
        <taxon>Pseudomonadota</taxon>
        <taxon>Alphaproteobacteria</taxon>
        <taxon>Rhodospirillales</taxon>
        <taxon>Terasakiellaceae</taxon>
        <taxon>Terasakiella</taxon>
    </lineage>
</organism>
<evidence type="ECO:0000313" key="2">
    <source>
        <dbReference type="Proteomes" id="UP000231658"/>
    </source>
</evidence>
<name>A0A1C3RF99_9PROT</name>
<proteinExistence type="predicted"/>
<protein>
    <submittedName>
        <fullName evidence="1">Uncharacterized protein</fullName>
    </submittedName>
</protein>
<accession>A0A1C3RF99</accession>
<dbReference type="EMBL" id="FLYE01000006">
    <property type="protein sequence ID" value="SCA55939.1"/>
    <property type="molecule type" value="Genomic_DNA"/>
</dbReference>
<reference evidence="1 2" key="1">
    <citation type="submission" date="2016-07" db="EMBL/GenBank/DDBJ databases">
        <authorList>
            <person name="Lefevre C.T."/>
        </authorList>
    </citation>
    <scope>NUCLEOTIDE SEQUENCE [LARGE SCALE GENOMIC DNA]</scope>
    <source>
        <strain evidence="1">PR1</strain>
    </source>
</reference>
<evidence type="ECO:0000313" key="1">
    <source>
        <dbReference type="EMBL" id="SCA55939.1"/>
    </source>
</evidence>
<dbReference type="RefSeq" id="WP_126465043.1">
    <property type="nucleotide sequence ID" value="NZ_FLYE01000006.1"/>
</dbReference>
<sequence>MHTQNNKFSWDYHFNQGVLTEKICSKERFYGCWDGFFGYWEGIEGNPSSVSMSVPFRRLLENNGVWQKPSKTLSSTDISIPENELSNWKYEADAAYAAFFGKIPSWVRRIAAPFDKFQWLVMEMIWHNPKTVKTFERITLENQTQLFFALASIQQWHLQTRTMRTVLSSEISTLDLRTELSRNCNREIKLAEAITLASLGDEAKSLELYWSLLTQEGNKVH</sequence>
<gene>
    <name evidence="1" type="ORF">MTBPR1_140057</name>
</gene>
<dbReference type="AlphaFoldDB" id="A0A1C3RF99"/>
<keyword evidence="2" id="KW-1185">Reference proteome</keyword>
<dbReference type="Proteomes" id="UP000231658">
    <property type="component" value="Unassembled WGS sequence"/>
</dbReference>